<dbReference type="CDD" id="cd00429">
    <property type="entry name" value="RPE"/>
    <property type="match status" value="1"/>
</dbReference>
<evidence type="ECO:0000256" key="3">
    <source>
        <dbReference type="ARBA" id="ARBA00001941"/>
    </source>
</evidence>
<comment type="pathway">
    <text evidence="10">Carbohydrate degradation.</text>
</comment>
<keyword evidence="13" id="KW-0464">Manganese</keyword>
<reference evidence="15 16" key="1">
    <citation type="submission" date="2012-02" db="EMBL/GenBank/DDBJ databases">
        <title>Complete genome sequence of Phycisphaera mikurensis NBRC 102666.</title>
        <authorList>
            <person name="Ankai A."/>
            <person name="Hosoyama A."/>
            <person name="Terui Y."/>
            <person name="Sekine M."/>
            <person name="Fukai R."/>
            <person name="Kato Y."/>
            <person name="Nakamura S."/>
            <person name="Yamada-Narita S."/>
            <person name="Kawakoshi A."/>
            <person name="Fukunaga Y."/>
            <person name="Yamazaki S."/>
            <person name="Fujita N."/>
        </authorList>
    </citation>
    <scope>NUCLEOTIDE SEQUENCE [LARGE SCALE GENOMIC DNA]</scope>
    <source>
        <strain evidence="16">NBRC 102666 / KCTC 22515 / FYK2301M01</strain>
    </source>
</reference>
<name>I0II98_PHYMF</name>
<keyword evidence="16" id="KW-1185">Reference proteome</keyword>
<dbReference type="RefSeq" id="WP_014438196.1">
    <property type="nucleotide sequence ID" value="NC_017080.1"/>
</dbReference>
<comment type="cofactor">
    <cofactor evidence="5">
        <name>Fe(2+)</name>
        <dbReference type="ChEBI" id="CHEBI:29033"/>
    </cofactor>
</comment>
<dbReference type="FunFam" id="3.20.20.70:FF:000004">
    <property type="entry name" value="Ribulose-phosphate 3-epimerase"/>
    <property type="match status" value="1"/>
</dbReference>
<dbReference type="KEGG" id="phm:PSMK_28270"/>
<evidence type="ECO:0000256" key="10">
    <source>
        <dbReference type="HAMAP-Rule" id="MF_02227"/>
    </source>
</evidence>
<sequence>MLDLAAPPRLPLVAPSVLAADFGRAAGDAADALAAGGDLLHVDVMDGHFVPNLSMGGGMIAGLRKHLPDAFLDVHLMVERPHDYVGAFAEAGANSFSFHAEVCRPHRVHGVDAGDLIASIRDAGMTPGMVINPPTPVSWVAPYLDGLGLVLVMSVFPGAGGQSFMPEVLTKCRELRTRLRPTTRLQIDGGIGPGTASAARDAGVDLLVAGSAVFGAADRAATIAGIRGA</sequence>
<dbReference type="PROSITE" id="PS01086">
    <property type="entry name" value="RIBUL_P_3_EPIMER_2"/>
    <property type="match status" value="1"/>
</dbReference>
<dbReference type="PROSITE" id="PS01085">
    <property type="entry name" value="RIBUL_P_3_EPIMER_1"/>
    <property type="match status" value="1"/>
</dbReference>
<keyword evidence="13" id="KW-0170">Cobalt</keyword>
<dbReference type="GO" id="GO:0005737">
    <property type="term" value="C:cytoplasm"/>
    <property type="evidence" value="ECO:0007669"/>
    <property type="project" value="UniProtKB-ARBA"/>
</dbReference>
<keyword evidence="13" id="KW-0862">Zinc</keyword>
<feature type="binding site" evidence="10 13">
    <location>
        <position position="188"/>
    </location>
    <ligand>
        <name>a divalent metal cation</name>
        <dbReference type="ChEBI" id="CHEBI:60240"/>
    </ligand>
</feature>
<dbReference type="Pfam" id="PF00834">
    <property type="entry name" value="Ribul_P_3_epim"/>
    <property type="match status" value="1"/>
</dbReference>
<keyword evidence="10 11" id="KW-0119">Carbohydrate metabolism</keyword>
<feature type="binding site" evidence="10 13">
    <location>
        <position position="43"/>
    </location>
    <ligand>
        <name>a divalent metal cation</name>
        <dbReference type="ChEBI" id="CHEBI:60240"/>
    </ligand>
</feature>
<dbReference type="GO" id="GO:0004750">
    <property type="term" value="F:D-ribulose-phosphate 3-epimerase activity"/>
    <property type="evidence" value="ECO:0007669"/>
    <property type="project" value="UniProtKB-UniRule"/>
</dbReference>
<keyword evidence="9 10" id="KW-0413">Isomerase</keyword>
<evidence type="ECO:0000313" key="15">
    <source>
        <dbReference type="EMBL" id="BAM04986.1"/>
    </source>
</evidence>
<feature type="binding site" evidence="10 14">
    <location>
        <begin position="210"/>
        <end position="211"/>
    </location>
    <ligand>
        <name>substrate</name>
    </ligand>
</feature>
<feature type="binding site" evidence="10 14">
    <location>
        <position position="75"/>
    </location>
    <ligand>
        <name>substrate</name>
    </ligand>
</feature>
<comment type="cofactor">
    <cofactor evidence="4">
        <name>Zn(2+)</name>
        <dbReference type="ChEBI" id="CHEBI:29105"/>
    </cofactor>
</comment>
<evidence type="ECO:0000256" key="1">
    <source>
        <dbReference type="ARBA" id="ARBA00001782"/>
    </source>
</evidence>
<dbReference type="InterPro" id="IPR000056">
    <property type="entry name" value="Ribul_P_3_epim-like"/>
</dbReference>
<dbReference type="SUPFAM" id="SSF51366">
    <property type="entry name" value="Ribulose-phoshate binding barrel"/>
    <property type="match status" value="1"/>
</dbReference>
<evidence type="ECO:0000256" key="11">
    <source>
        <dbReference type="PIRNR" id="PIRNR001461"/>
    </source>
</evidence>
<dbReference type="InterPro" id="IPR011060">
    <property type="entry name" value="RibuloseP-bd_barrel"/>
</dbReference>
<proteinExistence type="inferred from homology"/>
<evidence type="ECO:0000256" key="13">
    <source>
        <dbReference type="PIRSR" id="PIRSR001461-2"/>
    </source>
</evidence>
<comment type="cofactor">
    <cofactor evidence="10 13">
        <name>a divalent metal cation</name>
        <dbReference type="ChEBI" id="CHEBI:60240"/>
    </cofactor>
    <text evidence="10 13">Binds 1 divalent metal cation per subunit.</text>
</comment>
<comment type="cofactor">
    <cofactor evidence="3">
        <name>Co(2+)</name>
        <dbReference type="ChEBI" id="CHEBI:48828"/>
    </cofactor>
</comment>
<evidence type="ECO:0000256" key="6">
    <source>
        <dbReference type="ARBA" id="ARBA00009541"/>
    </source>
</evidence>
<feature type="binding site" evidence="10 13">
    <location>
        <position position="75"/>
    </location>
    <ligand>
        <name>a divalent metal cation</name>
        <dbReference type="ChEBI" id="CHEBI:60240"/>
    </ligand>
</feature>
<evidence type="ECO:0000256" key="7">
    <source>
        <dbReference type="ARBA" id="ARBA00013188"/>
    </source>
</evidence>
<dbReference type="HOGENOM" id="CLU_054856_0_1_0"/>
<dbReference type="InterPro" id="IPR013785">
    <property type="entry name" value="Aldolase_TIM"/>
</dbReference>
<feature type="binding site" evidence="14">
    <location>
        <begin position="158"/>
        <end position="161"/>
    </location>
    <ligand>
        <name>substrate</name>
    </ligand>
</feature>
<evidence type="ECO:0000256" key="2">
    <source>
        <dbReference type="ARBA" id="ARBA00001936"/>
    </source>
</evidence>
<feature type="binding site" evidence="10 14">
    <location>
        <position position="16"/>
    </location>
    <ligand>
        <name>substrate</name>
    </ligand>
</feature>
<dbReference type="AlphaFoldDB" id="I0II98"/>
<feature type="binding site" evidence="14">
    <location>
        <position position="190"/>
    </location>
    <ligand>
        <name>substrate</name>
    </ligand>
</feature>
<dbReference type="EMBL" id="AP012338">
    <property type="protein sequence ID" value="BAM04986.1"/>
    <property type="molecule type" value="Genomic_DNA"/>
</dbReference>
<comment type="cofactor">
    <cofactor evidence="2">
        <name>Mn(2+)</name>
        <dbReference type="ChEBI" id="CHEBI:29035"/>
    </cofactor>
</comment>
<dbReference type="STRING" id="1142394.PSMK_28270"/>
<evidence type="ECO:0000256" key="9">
    <source>
        <dbReference type="ARBA" id="ARBA00023235"/>
    </source>
</evidence>
<gene>
    <name evidence="10 15" type="primary">rpe</name>
    <name evidence="15" type="ordered locus">PSMK_28270</name>
</gene>
<dbReference type="Proteomes" id="UP000007881">
    <property type="component" value="Chromosome"/>
</dbReference>
<dbReference type="NCBIfam" id="NF004076">
    <property type="entry name" value="PRK05581.1-4"/>
    <property type="match status" value="1"/>
</dbReference>
<protein>
    <recommendedName>
        <fullName evidence="7 10">Ribulose-phosphate 3-epimerase</fullName>
        <ecNumber evidence="7 10">5.1.3.1</ecNumber>
    </recommendedName>
</protein>
<feature type="binding site" evidence="10">
    <location>
        <begin position="188"/>
        <end position="190"/>
    </location>
    <ligand>
        <name>substrate</name>
    </ligand>
</feature>
<dbReference type="eggNOG" id="COG0036">
    <property type="taxonomic scope" value="Bacteria"/>
</dbReference>
<dbReference type="PIRSF" id="PIRSF001461">
    <property type="entry name" value="RPE"/>
    <property type="match status" value="1"/>
</dbReference>
<feature type="binding site" evidence="10 13">
    <location>
        <position position="41"/>
    </location>
    <ligand>
        <name>a divalent metal cation</name>
        <dbReference type="ChEBI" id="CHEBI:60240"/>
    </ligand>
</feature>
<comment type="caution">
    <text evidence="10">Lacks conserved residue(s) required for the propagation of feature annotation.</text>
</comment>
<dbReference type="HAMAP" id="MF_02227">
    <property type="entry name" value="RPE"/>
    <property type="match status" value="1"/>
</dbReference>
<feature type="active site" description="Proton donor" evidence="10 12">
    <location>
        <position position="188"/>
    </location>
</feature>
<comment type="catalytic activity">
    <reaction evidence="1 10 11">
        <text>D-ribulose 5-phosphate = D-xylulose 5-phosphate</text>
        <dbReference type="Rhea" id="RHEA:13677"/>
        <dbReference type="ChEBI" id="CHEBI:57737"/>
        <dbReference type="ChEBI" id="CHEBI:58121"/>
        <dbReference type="EC" id="5.1.3.1"/>
    </reaction>
</comment>
<evidence type="ECO:0000256" key="4">
    <source>
        <dbReference type="ARBA" id="ARBA00001947"/>
    </source>
</evidence>
<dbReference type="Gene3D" id="3.20.20.70">
    <property type="entry name" value="Aldolase class I"/>
    <property type="match status" value="1"/>
</dbReference>
<dbReference type="InterPro" id="IPR026019">
    <property type="entry name" value="Ribul_P_3_epim"/>
</dbReference>
<feature type="active site" description="Proton acceptor" evidence="10 12">
    <location>
        <position position="43"/>
    </location>
</feature>
<comment type="function">
    <text evidence="10">Catalyzes the reversible epimerization of D-ribulose 5-phosphate to D-xylulose 5-phosphate.</text>
</comment>
<accession>I0II98</accession>
<evidence type="ECO:0000256" key="8">
    <source>
        <dbReference type="ARBA" id="ARBA00022723"/>
    </source>
</evidence>
<evidence type="ECO:0000256" key="14">
    <source>
        <dbReference type="PIRSR" id="PIRSR001461-3"/>
    </source>
</evidence>
<evidence type="ECO:0000256" key="12">
    <source>
        <dbReference type="PIRSR" id="PIRSR001461-1"/>
    </source>
</evidence>
<evidence type="ECO:0000313" key="16">
    <source>
        <dbReference type="Proteomes" id="UP000007881"/>
    </source>
</evidence>
<dbReference type="GO" id="GO:0006098">
    <property type="term" value="P:pentose-phosphate shunt"/>
    <property type="evidence" value="ECO:0007669"/>
    <property type="project" value="InterPro"/>
</dbReference>
<evidence type="ECO:0000256" key="5">
    <source>
        <dbReference type="ARBA" id="ARBA00001954"/>
    </source>
</evidence>
<dbReference type="PANTHER" id="PTHR11749">
    <property type="entry name" value="RIBULOSE-5-PHOSPHATE-3-EPIMERASE"/>
    <property type="match status" value="1"/>
</dbReference>
<keyword evidence="8 10" id="KW-0479">Metal-binding</keyword>
<dbReference type="GO" id="GO:0046872">
    <property type="term" value="F:metal ion binding"/>
    <property type="evidence" value="ECO:0007669"/>
    <property type="project" value="UniProtKB-UniRule"/>
</dbReference>
<organism evidence="15 16">
    <name type="scientific">Phycisphaera mikurensis (strain NBRC 102666 / KCTC 22515 / FYK2301M01)</name>
    <dbReference type="NCBI Taxonomy" id="1142394"/>
    <lineage>
        <taxon>Bacteria</taxon>
        <taxon>Pseudomonadati</taxon>
        <taxon>Planctomycetota</taxon>
        <taxon>Phycisphaerae</taxon>
        <taxon>Phycisphaerales</taxon>
        <taxon>Phycisphaeraceae</taxon>
        <taxon>Phycisphaera</taxon>
    </lineage>
</organism>
<dbReference type="EC" id="5.1.3.1" evidence="7 10"/>
<comment type="similarity">
    <text evidence="6 10 11">Belongs to the ribulose-phosphate 3-epimerase family.</text>
</comment>
<dbReference type="GO" id="GO:0019323">
    <property type="term" value="P:pentose catabolic process"/>
    <property type="evidence" value="ECO:0007669"/>
    <property type="project" value="UniProtKB-UniRule"/>
</dbReference>